<reference evidence="7" key="1">
    <citation type="journal article" date="2020" name="mSystems">
        <title>Genome- and Community-Level Interaction Insights into Carbon Utilization and Element Cycling Functions of Hydrothermarchaeota in Hydrothermal Sediment.</title>
        <authorList>
            <person name="Zhou Z."/>
            <person name="Liu Y."/>
            <person name="Xu W."/>
            <person name="Pan J."/>
            <person name="Luo Z.H."/>
            <person name="Li M."/>
        </authorList>
    </citation>
    <scope>NUCLEOTIDE SEQUENCE [LARGE SCALE GENOMIC DNA]</scope>
    <source>
        <strain evidence="7">SpSt-123</strain>
    </source>
</reference>
<dbReference type="Pfam" id="PF09378">
    <property type="entry name" value="HAS-barrel"/>
    <property type="match status" value="1"/>
</dbReference>
<proteinExistence type="inferred from homology"/>
<dbReference type="InterPro" id="IPR027417">
    <property type="entry name" value="P-loop_NTPase"/>
</dbReference>
<comment type="catalytic activity">
    <reaction evidence="3">
        <text>ATP + H2O = ADP + phosphate + H(+)</text>
        <dbReference type="Rhea" id="RHEA:13065"/>
        <dbReference type="ChEBI" id="CHEBI:15377"/>
        <dbReference type="ChEBI" id="CHEBI:15378"/>
        <dbReference type="ChEBI" id="CHEBI:30616"/>
        <dbReference type="ChEBI" id="CHEBI:43474"/>
        <dbReference type="ChEBI" id="CHEBI:456216"/>
        <dbReference type="EC" id="5.6.2.3"/>
    </reaction>
</comment>
<evidence type="ECO:0000259" key="5">
    <source>
        <dbReference type="Pfam" id="PF01935"/>
    </source>
</evidence>
<protein>
    <submittedName>
        <fullName evidence="7">DUF87 domain-containing protein</fullName>
    </submittedName>
</protein>
<comment type="similarity">
    <text evidence="1">Belongs to the HerA family.</text>
</comment>
<gene>
    <name evidence="7" type="ORF">ENO04_02360</name>
</gene>
<dbReference type="EMBL" id="DSDY01000077">
    <property type="protein sequence ID" value="HDS10456.1"/>
    <property type="molecule type" value="Genomic_DNA"/>
</dbReference>
<dbReference type="PANTHER" id="PTHR42957:SF1">
    <property type="entry name" value="HELICASE MJ1565-RELATED"/>
    <property type="match status" value="1"/>
</dbReference>
<evidence type="ECO:0000256" key="4">
    <source>
        <dbReference type="ARBA" id="ARBA00048988"/>
    </source>
</evidence>
<feature type="domain" description="Helicase HerA barrel" evidence="6">
    <location>
        <begin position="9"/>
        <end position="60"/>
    </location>
</feature>
<evidence type="ECO:0000313" key="7">
    <source>
        <dbReference type="EMBL" id="HDS10456.1"/>
    </source>
</evidence>
<dbReference type="PANTHER" id="PTHR42957">
    <property type="entry name" value="HELICASE MJ1565-RELATED"/>
    <property type="match status" value="1"/>
</dbReference>
<dbReference type="Gene3D" id="3.40.50.300">
    <property type="entry name" value="P-loop containing nucleotide triphosphate hydrolases"/>
    <property type="match status" value="2"/>
</dbReference>
<dbReference type="GO" id="GO:0043139">
    <property type="term" value="F:5'-3' DNA helicase activity"/>
    <property type="evidence" value="ECO:0007669"/>
    <property type="project" value="UniProtKB-EC"/>
</dbReference>
<name>A0A7C1E855_9CREN</name>
<evidence type="ECO:0000256" key="1">
    <source>
        <dbReference type="ARBA" id="ARBA00007816"/>
    </source>
</evidence>
<comment type="caution">
    <text evidence="7">The sequence shown here is derived from an EMBL/GenBank/DDBJ whole genome shotgun (WGS) entry which is preliminary data.</text>
</comment>
<accession>A0A7C1E855</accession>
<comment type="catalytic activity">
    <reaction evidence="2">
        <text>Couples ATP hydrolysis with the unwinding of duplex DNA by translocating in the 3'-5' direction.</text>
        <dbReference type="EC" id="5.6.2.4"/>
    </reaction>
</comment>
<evidence type="ECO:0000256" key="2">
    <source>
        <dbReference type="ARBA" id="ARBA00034617"/>
    </source>
</evidence>
<dbReference type="AlphaFoldDB" id="A0A7C1E855"/>
<sequence>MSREPGKEVGIVIGETTPAYAIYLSYEPPRLGEYVVIEHPEGPVLGMVEDSLIGNAFLTEDAKDIRAAMRTIEMIGEERLYLKGKVRILSRLEDLLHKQKVRPVKTPPKPGAKVFLADTDILTKIFVPRGAPVLNGEAIYDGESGRGYIRIGTLANNPGVPVYVDVTRMVARHTAILAMTGAGKSNTVAVIADRVSRAFKGTLVLFDFHGEYLDAFPDADYNIVVPRINPNALKLSEIATLANISPSYHKQYRVLRLLYEVVYKKLSQSIEFRNRNFIELMIDIVDDLESMEEEIKSKQPSQQPNKGRKVSKEQVRQIAKEKYGDVADLVARLGDLKKDYLYEVVGKLEDLMLRYKAFLDINAPQHIGNLIVPGKLNVVDLSQVDREGSDVFVAYVARTLMEVRKRYVTKGEGYGTPVLLVLE</sequence>
<dbReference type="InterPro" id="IPR018538">
    <property type="entry name" value="HerA_barrel_dom"/>
</dbReference>
<dbReference type="GO" id="GO:0043138">
    <property type="term" value="F:3'-5' DNA helicase activity"/>
    <property type="evidence" value="ECO:0007669"/>
    <property type="project" value="UniProtKB-EC"/>
</dbReference>
<evidence type="ECO:0000256" key="3">
    <source>
        <dbReference type="ARBA" id="ARBA00048954"/>
    </source>
</evidence>
<evidence type="ECO:0000259" key="6">
    <source>
        <dbReference type="Pfam" id="PF09378"/>
    </source>
</evidence>
<dbReference type="InterPro" id="IPR008571">
    <property type="entry name" value="HerA-like"/>
</dbReference>
<dbReference type="InterPro" id="IPR002789">
    <property type="entry name" value="HerA_central"/>
</dbReference>
<feature type="domain" description="Helicase HerA central" evidence="5">
    <location>
        <begin position="149"/>
        <end position="399"/>
    </location>
</feature>
<dbReference type="SUPFAM" id="SSF52540">
    <property type="entry name" value="P-loop containing nucleoside triphosphate hydrolases"/>
    <property type="match status" value="1"/>
</dbReference>
<comment type="catalytic activity">
    <reaction evidence="4">
        <text>ATP + H2O = ADP + phosphate + H(+)</text>
        <dbReference type="Rhea" id="RHEA:13065"/>
        <dbReference type="ChEBI" id="CHEBI:15377"/>
        <dbReference type="ChEBI" id="CHEBI:15378"/>
        <dbReference type="ChEBI" id="CHEBI:30616"/>
        <dbReference type="ChEBI" id="CHEBI:43474"/>
        <dbReference type="ChEBI" id="CHEBI:456216"/>
        <dbReference type="EC" id="5.6.2.4"/>
    </reaction>
</comment>
<dbReference type="Pfam" id="PF01935">
    <property type="entry name" value="DUF87"/>
    <property type="match status" value="1"/>
</dbReference>
<organism evidence="7">
    <name type="scientific">Fervidicoccus fontis</name>
    <dbReference type="NCBI Taxonomy" id="683846"/>
    <lineage>
        <taxon>Archaea</taxon>
        <taxon>Thermoproteota</taxon>
        <taxon>Thermoprotei</taxon>
        <taxon>Fervidicoccales</taxon>
        <taxon>Fervidicoccaceae</taxon>
        <taxon>Fervidicoccus</taxon>
    </lineage>
</organism>